<dbReference type="PhylomeDB" id="F9UL54"/>
<dbReference type="AlphaFoldDB" id="F9UL54"/>
<dbReference type="GO" id="GO:0022857">
    <property type="term" value="F:transmembrane transporter activity"/>
    <property type="evidence" value="ECO:0007669"/>
    <property type="project" value="InterPro"/>
</dbReference>
<reference evidence="9 10" key="1">
    <citation type="journal article" date="2003" name="Proc. Natl. Acad. Sci. U.S.A.">
        <title>Complete genome sequence of Lactobacillus plantarum WCFS1.</title>
        <authorList>
            <person name="Kleerebezem M."/>
            <person name="Boekhorst J."/>
            <person name="van Kranenburg R."/>
            <person name="Molenaar D."/>
            <person name="Kuipers O.P."/>
            <person name="Leer R."/>
            <person name="Tarchini R."/>
            <person name="Peters S.A."/>
            <person name="Sandbrink H.M."/>
            <person name="Fiers M.W."/>
            <person name="Stiekema W."/>
            <person name="Lankhorst R.M."/>
            <person name="Bron P.A."/>
            <person name="Hoffer S.M."/>
            <person name="Groot M.N."/>
            <person name="Kerkhoven R."/>
            <person name="de Vries M."/>
            <person name="Ursing B."/>
            <person name="de Vos W.M."/>
            <person name="Siezen R.J."/>
        </authorList>
    </citation>
    <scope>NUCLEOTIDE SEQUENCE [LARGE SCALE GENOMIC DNA]</scope>
    <source>
        <strain evidence="10">ATCC BAA-793 / NCIMB 8826 / WCFS1</strain>
    </source>
</reference>
<feature type="transmembrane region" description="Helical" evidence="7">
    <location>
        <begin position="170"/>
        <end position="188"/>
    </location>
</feature>
<keyword evidence="5 7" id="KW-1133">Transmembrane helix</keyword>
<feature type="domain" description="Major facilitator superfamily (MFS) profile" evidence="8">
    <location>
        <begin position="177"/>
        <end position="413"/>
    </location>
</feature>
<dbReference type="eggNOG" id="ENOG502ZBIK">
    <property type="taxonomic scope" value="Bacteria"/>
</dbReference>
<evidence type="ECO:0000256" key="1">
    <source>
        <dbReference type="ARBA" id="ARBA00004651"/>
    </source>
</evidence>
<evidence type="ECO:0000259" key="8">
    <source>
        <dbReference type="PROSITE" id="PS50850"/>
    </source>
</evidence>
<dbReference type="PATRIC" id="fig|220668.9.peg.487"/>
<feature type="transmembrane region" description="Helical" evidence="7">
    <location>
        <begin position="384"/>
        <end position="406"/>
    </location>
</feature>
<evidence type="ECO:0000256" key="6">
    <source>
        <dbReference type="ARBA" id="ARBA00023136"/>
    </source>
</evidence>
<name>F9UL54_LACPL</name>
<feature type="transmembrane region" description="Helical" evidence="7">
    <location>
        <begin position="358"/>
        <end position="378"/>
    </location>
</feature>
<keyword evidence="2" id="KW-0813">Transport</keyword>
<dbReference type="GO" id="GO:0005886">
    <property type="term" value="C:plasma membrane"/>
    <property type="evidence" value="ECO:0007669"/>
    <property type="project" value="UniProtKB-SubCell"/>
</dbReference>
<dbReference type="PANTHER" id="PTHR23513">
    <property type="entry name" value="INTEGRAL MEMBRANE EFFLUX PROTEIN-RELATED"/>
    <property type="match status" value="1"/>
</dbReference>
<evidence type="ECO:0000256" key="5">
    <source>
        <dbReference type="ARBA" id="ARBA00022989"/>
    </source>
</evidence>
<feature type="transmembrane region" description="Helical" evidence="7">
    <location>
        <begin position="141"/>
        <end position="164"/>
    </location>
</feature>
<dbReference type="Pfam" id="PF07690">
    <property type="entry name" value="MFS_1"/>
    <property type="match status" value="1"/>
</dbReference>
<dbReference type="PANTHER" id="PTHR23513:SF6">
    <property type="entry name" value="MAJOR FACILITATOR SUPERFAMILY ASSOCIATED DOMAIN-CONTAINING PROTEIN"/>
    <property type="match status" value="1"/>
</dbReference>
<dbReference type="STRING" id="220668.lp_0584"/>
<feature type="transmembrane region" description="Helical" evidence="7">
    <location>
        <begin position="40"/>
        <end position="65"/>
    </location>
</feature>
<comment type="subcellular location">
    <subcellularLocation>
        <location evidence="1">Cell membrane</location>
        <topology evidence="1">Multi-pass membrane protein</topology>
    </subcellularLocation>
</comment>
<protein>
    <submittedName>
        <fullName evidence="9">Transport protein, major facilitator superfamily (MFS)</fullName>
    </submittedName>
</protein>
<evidence type="ECO:0000313" key="10">
    <source>
        <dbReference type="Proteomes" id="UP000000432"/>
    </source>
</evidence>
<accession>F9UL54</accession>
<evidence type="ECO:0000256" key="7">
    <source>
        <dbReference type="SAM" id="Phobius"/>
    </source>
</evidence>
<dbReference type="InterPro" id="IPR011701">
    <property type="entry name" value="MFS"/>
</dbReference>
<reference key="2">
    <citation type="submission" date="2011-06" db="EMBL/GenBank/DDBJ databases">
        <title>Complete resequencing and reannotation of the Lactobacillus plantarum WCFS1 genome.</title>
        <authorList>
            <person name="Siezen R.J."/>
            <person name="Francke C."/>
            <person name="Renckens B."/>
            <person name="Boekhorst J."/>
            <person name="Wels M."/>
            <person name="Kleerebezem M."/>
            <person name="van Hijum S.A.F.T."/>
        </authorList>
    </citation>
    <scope>NUCLEOTIDE SEQUENCE</scope>
    <source>
        <strain>WCFS1</strain>
    </source>
</reference>
<feature type="transmembrane region" description="Helical" evidence="7">
    <location>
        <begin position="77"/>
        <end position="94"/>
    </location>
</feature>
<dbReference type="EnsemblBacteria" id="CCC78069">
    <property type="protein sequence ID" value="CCC78069"/>
    <property type="gene ID" value="lp_0584"/>
</dbReference>
<dbReference type="Gene3D" id="1.20.1250.20">
    <property type="entry name" value="MFS general substrate transporter like domains"/>
    <property type="match status" value="1"/>
</dbReference>
<feature type="transmembrane region" description="Helical" evidence="7">
    <location>
        <begin position="226"/>
        <end position="248"/>
    </location>
</feature>
<feature type="transmembrane region" description="Helical" evidence="7">
    <location>
        <begin position="260"/>
        <end position="284"/>
    </location>
</feature>
<keyword evidence="3" id="KW-1003">Cell membrane</keyword>
<reference evidence="9 10" key="3">
    <citation type="journal article" date="2012" name="J. Bacteriol.">
        <title>Complete resequencing and reannotation of the Lactobacillus plantarum WCFS1 genome.</title>
        <authorList>
            <person name="Siezen R.J."/>
            <person name="Francke C."/>
            <person name="Renckens B."/>
            <person name="Boekhorst J."/>
            <person name="Wels M."/>
            <person name="Kleerebezem M."/>
            <person name="van Hijum S.A.F.T."/>
        </authorList>
    </citation>
    <scope>NUCLEOTIDE SEQUENCE [LARGE SCALE GENOMIC DNA]</scope>
    <source>
        <strain evidence="10">ATCC BAA-793 / NCIMB 8826 / WCFS1</strain>
    </source>
</reference>
<dbReference type="KEGG" id="lpl:lp_0584"/>
<dbReference type="SUPFAM" id="SSF103473">
    <property type="entry name" value="MFS general substrate transporter"/>
    <property type="match status" value="1"/>
</dbReference>
<gene>
    <name evidence="9" type="ordered locus">lp_0584</name>
</gene>
<dbReference type="Proteomes" id="UP000000432">
    <property type="component" value="Chromosome"/>
</dbReference>
<keyword evidence="6 7" id="KW-0472">Membrane</keyword>
<dbReference type="EMBL" id="AL935263">
    <property type="protein sequence ID" value="CCC78069.1"/>
    <property type="molecule type" value="Genomic_DNA"/>
</dbReference>
<feature type="transmembrane region" description="Helical" evidence="7">
    <location>
        <begin position="320"/>
        <end position="337"/>
    </location>
</feature>
<evidence type="ECO:0000256" key="2">
    <source>
        <dbReference type="ARBA" id="ARBA00022448"/>
    </source>
</evidence>
<keyword evidence="4 7" id="KW-0812">Transmembrane</keyword>
<dbReference type="OrthoDB" id="2989542at2"/>
<dbReference type="InterPro" id="IPR020846">
    <property type="entry name" value="MFS_dom"/>
</dbReference>
<proteinExistence type="predicted"/>
<sequence>MQEYMCNRGYQTLINVAVLSGIGDGLYNIVFVIYAGSLSFSTLAVSLASMATLVPSLLSMLTGYFADQSRHKVRAILVTRNLQFVLFLILAFLITLPRNIWLFFLLLSINIVSDTLGTYGNGLALPLLRHLLPENKLKQSMGFMVAMTLMAQVVFQGIGSVIIVMLHHNYMVVGLINALTFLLSALLVKYRFGVLCVAEPQMVERKQVSMIRSLGLTLRYLYRNNFLFSVIILTFFINVFGASMSGLINVTLLSVKTMWLVNYGISVAIMNMMISIGMITGSLVTNGIVRKLPLMYLFAISLSFSGLCGISFIWHESAYLSIVLLFVMGYFIGKINPRISAIVLQSIPEKRLAAVDGLLNMVSMLGAPVGQLLFLGIANVVGIAYSWFAFSIGCFFLIVIIVLKFIKMDEPMF</sequence>
<feature type="transmembrane region" description="Helical" evidence="7">
    <location>
        <begin position="100"/>
        <end position="120"/>
    </location>
</feature>
<dbReference type="InterPro" id="IPR036259">
    <property type="entry name" value="MFS_trans_sf"/>
</dbReference>
<feature type="transmembrane region" description="Helical" evidence="7">
    <location>
        <begin position="296"/>
        <end position="314"/>
    </location>
</feature>
<organism evidence="9 10">
    <name type="scientific">Lactiplantibacillus plantarum (strain ATCC BAA-793 / NCIMB 8826 / WCFS1)</name>
    <name type="common">Lactobacillus plantarum</name>
    <dbReference type="NCBI Taxonomy" id="220668"/>
    <lineage>
        <taxon>Bacteria</taxon>
        <taxon>Bacillati</taxon>
        <taxon>Bacillota</taxon>
        <taxon>Bacilli</taxon>
        <taxon>Lactobacillales</taxon>
        <taxon>Lactobacillaceae</taxon>
        <taxon>Lactiplantibacillus</taxon>
    </lineage>
</organism>
<dbReference type="PROSITE" id="PS50850">
    <property type="entry name" value="MFS"/>
    <property type="match status" value="1"/>
</dbReference>
<feature type="transmembrane region" description="Helical" evidence="7">
    <location>
        <begin position="12"/>
        <end position="34"/>
    </location>
</feature>
<evidence type="ECO:0000256" key="3">
    <source>
        <dbReference type="ARBA" id="ARBA00022475"/>
    </source>
</evidence>
<evidence type="ECO:0000313" key="9">
    <source>
        <dbReference type="EMBL" id="CCC78069.1"/>
    </source>
</evidence>
<evidence type="ECO:0000256" key="4">
    <source>
        <dbReference type="ARBA" id="ARBA00022692"/>
    </source>
</evidence>
<dbReference type="RefSeq" id="WP_011101066.1">
    <property type="nucleotide sequence ID" value="NC_004567.2"/>
</dbReference>
<dbReference type="HOGENOM" id="CLU_051151_2_1_9"/>
<keyword evidence="10" id="KW-1185">Reference proteome</keyword>